<dbReference type="AlphaFoldDB" id="A0AAQ3S754"/>
<evidence type="ECO:0000313" key="1">
    <source>
        <dbReference type="EMBL" id="WVZ18241.1"/>
    </source>
</evidence>
<sequence length="104" mass="11493">MFTSIPKGVKSFTLDIPVDYTIQNRYPLSSLGELFIPTINFQNLPISPPNLSSKIYTCSPFGQFGLLPNTILLCGVEVLWSGWATPHNYLGLVSCLHSCTELNT</sequence>
<proteinExistence type="predicted"/>
<dbReference type="EMBL" id="CP144699">
    <property type="protein sequence ID" value="WVZ18241.1"/>
    <property type="molecule type" value="Genomic_DNA"/>
</dbReference>
<gene>
    <name evidence="1" type="ORF">V8G54_005563</name>
</gene>
<reference evidence="1 2" key="1">
    <citation type="journal article" date="2023" name="Life. Sci Alliance">
        <title>Evolutionary insights into 3D genome organization and epigenetic landscape of Vigna mungo.</title>
        <authorList>
            <person name="Junaid A."/>
            <person name="Singh B."/>
            <person name="Bhatia S."/>
        </authorList>
    </citation>
    <scope>NUCLEOTIDE SEQUENCE [LARGE SCALE GENOMIC DNA]</scope>
    <source>
        <strain evidence="1">Urdbean</strain>
    </source>
</reference>
<accession>A0AAQ3S754</accession>
<protein>
    <submittedName>
        <fullName evidence="1">Uncharacterized protein</fullName>
    </submittedName>
</protein>
<dbReference type="Proteomes" id="UP001374535">
    <property type="component" value="Chromosome 2"/>
</dbReference>
<keyword evidence="2" id="KW-1185">Reference proteome</keyword>
<evidence type="ECO:0000313" key="2">
    <source>
        <dbReference type="Proteomes" id="UP001374535"/>
    </source>
</evidence>
<organism evidence="1 2">
    <name type="scientific">Vigna mungo</name>
    <name type="common">Black gram</name>
    <name type="synonym">Phaseolus mungo</name>
    <dbReference type="NCBI Taxonomy" id="3915"/>
    <lineage>
        <taxon>Eukaryota</taxon>
        <taxon>Viridiplantae</taxon>
        <taxon>Streptophyta</taxon>
        <taxon>Embryophyta</taxon>
        <taxon>Tracheophyta</taxon>
        <taxon>Spermatophyta</taxon>
        <taxon>Magnoliopsida</taxon>
        <taxon>eudicotyledons</taxon>
        <taxon>Gunneridae</taxon>
        <taxon>Pentapetalae</taxon>
        <taxon>rosids</taxon>
        <taxon>fabids</taxon>
        <taxon>Fabales</taxon>
        <taxon>Fabaceae</taxon>
        <taxon>Papilionoideae</taxon>
        <taxon>50 kb inversion clade</taxon>
        <taxon>NPAAA clade</taxon>
        <taxon>indigoferoid/millettioid clade</taxon>
        <taxon>Phaseoleae</taxon>
        <taxon>Vigna</taxon>
    </lineage>
</organism>
<name>A0AAQ3S754_VIGMU</name>